<gene>
    <name evidence="3" type="ORF">SAMN05216277_10944</name>
</gene>
<reference evidence="4" key="1">
    <citation type="submission" date="2016-10" db="EMBL/GenBank/DDBJ databases">
        <authorList>
            <person name="Varghese N."/>
            <person name="Submissions S."/>
        </authorList>
    </citation>
    <scope>NUCLEOTIDE SEQUENCE [LARGE SCALE GENOMIC DNA]</scope>
    <source>
        <strain evidence="4">CGMCC 1.10329</strain>
    </source>
</reference>
<evidence type="ECO:0000259" key="2">
    <source>
        <dbReference type="Pfam" id="PF19099"/>
    </source>
</evidence>
<dbReference type="Pfam" id="PF19099">
    <property type="entry name" value="DUF5786"/>
    <property type="match status" value="1"/>
</dbReference>
<feature type="region of interest" description="Disordered" evidence="1">
    <location>
        <begin position="1"/>
        <end position="42"/>
    </location>
</feature>
<dbReference type="RefSeq" id="WP_166623275.1">
    <property type="nucleotide sequence ID" value="NZ_FOXI01000009.1"/>
</dbReference>
<keyword evidence="4" id="KW-1185">Reference proteome</keyword>
<proteinExistence type="predicted"/>
<feature type="domain" description="DUF5786" evidence="2">
    <location>
        <begin position="3"/>
        <end position="55"/>
    </location>
</feature>
<dbReference type="EMBL" id="FOXI01000009">
    <property type="protein sequence ID" value="SFP81348.1"/>
    <property type="molecule type" value="Genomic_DNA"/>
</dbReference>
<protein>
    <recommendedName>
        <fullName evidence="2">DUF5786 domain-containing protein</fullName>
    </recommendedName>
</protein>
<name>A0A1I5TEG6_9EURY</name>
<evidence type="ECO:0000313" key="4">
    <source>
        <dbReference type="Proteomes" id="UP000183769"/>
    </source>
</evidence>
<evidence type="ECO:0000313" key="3">
    <source>
        <dbReference type="EMBL" id="SFP81348.1"/>
    </source>
</evidence>
<dbReference type="Proteomes" id="UP000183769">
    <property type="component" value="Unassembled WGS sequence"/>
</dbReference>
<dbReference type="InterPro" id="IPR043902">
    <property type="entry name" value="DUF5786"/>
</dbReference>
<evidence type="ECO:0000256" key="1">
    <source>
        <dbReference type="SAM" id="MobiDB-lite"/>
    </source>
</evidence>
<dbReference type="AlphaFoldDB" id="A0A1I5TEG6"/>
<organism evidence="3 4">
    <name type="scientific">Halolamina pelagica</name>
    <dbReference type="NCBI Taxonomy" id="699431"/>
    <lineage>
        <taxon>Archaea</taxon>
        <taxon>Methanobacteriati</taxon>
        <taxon>Methanobacteriota</taxon>
        <taxon>Stenosarchaea group</taxon>
        <taxon>Halobacteria</taxon>
        <taxon>Halobacteriales</taxon>
        <taxon>Haloferacaceae</taxon>
    </lineage>
</organism>
<accession>A0A1I5TEG6</accession>
<sequence length="57" mass="6452">MSFGAYDEGEHERRERLTSQADAEFEEAPEEFSGTVSYDSGDSAEALLDQFEEIKED</sequence>
<feature type="compositionally biased region" description="Basic and acidic residues" evidence="1">
    <location>
        <begin position="8"/>
        <end position="17"/>
    </location>
</feature>